<protein>
    <submittedName>
        <fullName evidence="2">Uncharacterized protein</fullName>
    </submittedName>
</protein>
<sequence>MDRQETHRSKIARKRKEGAKMRQSGRASKQVEGKPRSRGCAEREERAKMD</sequence>
<evidence type="ECO:0000313" key="3">
    <source>
        <dbReference type="Proteomes" id="UP000290540"/>
    </source>
</evidence>
<reference evidence="2 3" key="1">
    <citation type="submission" date="2016-12" db="EMBL/GenBank/DDBJ databases">
        <title>Draft genome sequence of Fusarium oxysporum causing rot on Narcissus.</title>
        <authorList>
            <person name="Armitage A.D."/>
            <person name="Taylor A."/>
            <person name="Clarkson J.P."/>
            <person name="Harrison R.J."/>
            <person name="Jackson A.C."/>
        </authorList>
    </citation>
    <scope>NUCLEOTIDE SEQUENCE [LARGE SCALE GENOMIC DNA]</scope>
    <source>
        <strain evidence="2 3">N139</strain>
    </source>
</reference>
<evidence type="ECO:0000256" key="1">
    <source>
        <dbReference type="SAM" id="MobiDB-lite"/>
    </source>
</evidence>
<feature type="region of interest" description="Disordered" evidence="1">
    <location>
        <begin position="1"/>
        <end position="50"/>
    </location>
</feature>
<name>A0A4Q2URS8_FUSOX</name>
<dbReference type="Proteomes" id="UP000290540">
    <property type="component" value="Unassembled WGS sequence"/>
</dbReference>
<accession>A0A4Q2URS8</accession>
<proteinExistence type="predicted"/>
<comment type="caution">
    <text evidence="2">The sequence shown here is derived from an EMBL/GenBank/DDBJ whole genome shotgun (WGS) entry which is preliminary data.</text>
</comment>
<dbReference type="EMBL" id="MQTW01003408">
    <property type="protein sequence ID" value="RYC76855.1"/>
    <property type="molecule type" value="Genomic_DNA"/>
</dbReference>
<organism evidence="2 3">
    <name type="scientific">Fusarium oxysporum f. sp. narcissi</name>
    <dbReference type="NCBI Taxonomy" id="451672"/>
    <lineage>
        <taxon>Eukaryota</taxon>
        <taxon>Fungi</taxon>
        <taxon>Dikarya</taxon>
        <taxon>Ascomycota</taxon>
        <taxon>Pezizomycotina</taxon>
        <taxon>Sordariomycetes</taxon>
        <taxon>Hypocreomycetidae</taxon>
        <taxon>Hypocreales</taxon>
        <taxon>Nectriaceae</taxon>
        <taxon>Fusarium</taxon>
        <taxon>Fusarium oxysporum species complex</taxon>
    </lineage>
</organism>
<evidence type="ECO:0000313" key="2">
    <source>
        <dbReference type="EMBL" id="RYC76855.1"/>
    </source>
</evidence>
<dbReference type="AlphaFoldDB" id="A0A4Q2URS8"/>
<gene>
    <name evidence="2" type="ORF">BFJ63_vAg20270</name>
</gene>
<feature type="compositionally biased region" description="Basic and acidic residues" evidence="1">
    <location>
        <begin position="29"/>
        <end position="50"/>
    </location>
</feature>